<evidence type="ECO:0000313" key="4">
    <source>
        <dbReference type="Proteomes" id="UP000081671"/>
    </source>
</evidence>
<dbReference type="Proteomes" id="UP000081671">
    <property type="component" value="Unplaced"/>
</dbReference>
<evidence type="ECO:0000256" key="2">
    <source>
        <dbReference type="SAM" id="MobiDB-lite"/>
    </source>
</evidence>
<feature type="compositionally biased region" description="Basic and acidic residues" evidence="2">
    <location>
        <begin position="1"/>
        <end position="11"/>
    </location>
</feature>
<dbReference type="InterPro" id="IPR007125">
    <property type="entry name" value="H2A/H2B/H3"/>
</dbReference>
<gene>
    <name evidence="5" type="primary">LOC105983804</name>
</gene>
<evidence type="ECO:0000313" key="5">
    <source>
        <dbReference type="RefSeq" id="XP_012869294.1"/>
    </source>
</evidence>
<evidence type="ECO:0000259" key="3">
    <source>
        <dbReference type="Pfam" id="PF00125"/>
    </source>
</evidence>
<feature type="domain" description="Core Histone H2A/H2B/H3" evidence="3">
    <location>
        <begin position="9"/>
        <end position="90"/>
    </location>
</feature>
<reference evidence="5" key="1">
    <citation type="submission" date="2025-08" db="UniProtKB">
        <authorList>
            <consortium name="RefSeq"/>
        </authorList>
    </citation>
    <scope>IDENTIFICATION</scope>
    <source>
        <tissue evidence="5">Kidney</tissue>
    </source>
</reference>
<keyword evidence="4" id="KW-1185">Reference proteome</keyword>
<dbReference type="PANTHER" id="PTHR23430">
    <property type="entry name" value="HISTONE H2A"/>
    <property type="match status" value="1"/>
</dbReference>
<name>A0A1S3EZC3_DIPOR</name>
<feature type="region of interest" description="Disordered" evidence="2">
    <location>
        <begin position="1"/>
        <end position="22"/>
    </location>
</feature>
<comment type="similarity">
    <text evidence="1">Belongs to the histone H2A family.</text>
</comment>
<dbReference type="KEGG" id="dord:105983804"/>
<dbReference type="CDD" id="cd00074">
    <property type="entry name" value="HFD_H2A"/>
    <property type="match status" value="1"/>
</dbReference>
<dbReference type="InParanoid" id="A0A1S3EZC3"/>
<keyword evidence="1" id="KW-0238">DNA-binding</keyword>
<dbReference type="GeneID" id="105983804"/>
<dbReference type="Gene3D" id="1.10.20.10">
    <property type="entry name" value="Histone, subunit A"/>
    <property type="match status" value="1"/>
</dbReference>
<dbReference type="GO" id="GO:0046982">
    <property type="term" value="F:protein heterodimerization activity"/>
    <property type="evidence" value="ECO:0007669"/>
    <property type="project" value="InterPro"/>
</dbReference>
<dbReference type="Pfam" id="PF00125">
    <property type="entry name" value="Histone"/>
    <property type="match status" value="1"/>
</dbReference>
<dbReference type="SMART" id="SM00414">
    <property type="entry name" value="H2A"/>
    <property type="match status" value="1"/>
</dbReference>
<dbReference type="RefSeq" id="XP_012869294.1">
    <property type="nucleotide sequence ID" value="XM_013013840.1"/>
</dbReference>
<comment type="subunit">
    <text evidence="1">The nucleosome is a histone octamer containing two molecules each of H2A, H2B, H3 and H4 assembled in one H3-H4 heterotetramer and two H2A-H2B heterodimers. The octamer wraps approximately 147 bp of DNA.</text>
</comment>
<accession>A0A1S3EZC3</accession>
<dbReference type="OrthoDB" id="9421954at2759"/>
<dbReference type="AlphaFoldDB" id="A0A1S3EZC3"/>
<dbReference type="SUPFAM" id="SSF47113">
    <property type="entry name" value="Histone-fold"/>
    <property type="match status" value="1"/>
</dbReference>
<keyword evidence="1" id="KW-0158">Chromosome</keyword>
<keyword evidence="1" id="KW-0539">Nucleus</keyword>
<protein>
    <recommendedName>
        <fullName evidence="1">Histone H2A</fullName>
    </recommendedName>
</protein>
<comment type="subcellular location">
    <subcellularLocation>
        <location evidence="1">Nucleus</location>
    </subcellularLocation>
</comment>
<sequence length="136" mass="15251">MARTKRSENMPKSRRNPVSRSARAELQFPVSRVDRFLREGHYAQRLSSSTPVFLSGVLEYLVSNILDLAGNEARRNGRTRITPDHVKMVIENQKQFHYNIKILGGGKTKPRECSGIVSGDQGVTSHAIMLQTATDN</sequence>
<dbReference type="PRINTS" id="PR00620">
    <property type="entry name" value="HISTONEH2A"/>
</dbReference>
<organism evidence="4 5">
    <name type="scientific">Dipodomys ordii</name>
    <name type="common">Ord's kangaroo rat</name>
    <dbReference type="NCBI Taxonomy" id="10020"/>
    <lineage>
        <taxon>Eukaryota</taxon>
        <taxon>Metazoa</taxon>
        <taxon>Chordata</taxon>
        <taxon>Craniata</taxon>
        <taxon>Vertebrata</taxon>
        <taxon>Euteleostomi</taxon>
        <taxon>Mammalia</taxon>
        <taxon>Eutheria</taxon>
        <taxon>Euarchontoglires</taxon>
        <taxon>Glires</taxon>
        <taxon>Rodentia</taxon>
        <taxon>Castorimorpha</taxon>
        <taxon>Heteromyidae</taxon>
        <taxon>Dipodomyinae</taxon>
        <taxon>Dipodomys</taxon>
    </lineage>
</organism>
<dbReference type="FunCoup" id="A0A1S3EZC3">
    <property type="interactions" value="43"/>
</dbReference>
<dbReference type="InterPro" id="IPR009072">
    <property type="entry name" value="Histone-fold"/>
</dbReference>
<dbReference type="GO" id="GO:0003677">
    <property type="term" value="F:DNA binding"/>
    <property type="evidence" value="ECO:0007669"/>
    <property type="project" value="UniProtKB-KW"/>
</dbReference>
<evidence type="ECO:0000256" key="1">
    <source>
        <dbReference type="RuleBase" id="RU003767"/>
    </source>
</evidence>
<dbReference type="GO" id="GO:0000786">
    <property type="term" value="C:nucleosome"/>
    <property type="evidence" value="ECO:0007669"/>
    <property type="project" value="UniProtKB-KW"/>
</dbReference>
<keyword evidence="1" id="KW-0544">Nucleosome core</keyword>
<proteinExistence type="inferred from homology"/>
<dbReference type="InterPro" id="IPR002119">
    <property type="entry name" value="Histone_H2A"/>
</dbReference>
<dbReference type="GO" id="GO:0030527">
    <property type="term" value="F:structural constituent of chromatin"/>
    <property type="evidence" value="ECO:0007669"/>
    <property type="project" value="InterPro"/>
</dbReference>
<dbReference type="GO" id="GO:0005634">
    <property type="term" value="C:nucleus"/>
    <property type="evidence" value="ECO:0007669"/>
    <property type="project" value="UniProtKB-SubCell"/>
</dbReference>